<dbReference type="eggNOG" id="KOG4249">
    <property type="taxonomic scope" value="Eukaryota"/>
</dbReference>
<dbReference type="EMBL" id="AGSI01000008">
    <property type="protein sequence ID" value="EIE23315.1"/>
    <property type="molecule type" value="Genomic_DNA"/>
</dbReference>
<dbReference type="Pfam" id="PF04884">
    <property type="entry name" value="UVB_sens_prot"/>
    <property type="match status" value="1"/>
</dbReference>
<organism evidence="3 4">
    <name type="scientific">Coccomyxa subellipsoidea (strain C-169)</name>
    <name type="common">Green microalga</name>
    <dbReference type="NCBI Taxonomy" id="574566"/>
    <lineage>
        <taxon>Eukaryota</taxon>
        <taxon>Viridiplantae</taxon>
        <taxon>Chlorophyta</taxon>
        <taxon>core chlorophytes</taxon>
        <taxon>Trebouxiophyceae</taxon>
        <taxon>Trebouxiophyceae incertae sedis</taxon>
        <taxon>Coccomyxaceae</taxon>
        <taxon>Coccomyxa</taxon>
        <taxon>Coccomyxa subellipsoidea</taxon>
    </lineage>
</organism>
<dbReference type="InterPro" id="IPR054549">
    <property type="entry name" value="UVB_sens_RUS_dom"/>
</dbReference>
<feature type="domain" description="Protein root UVB sensitive/RUS" evidence="2">
    <location>
        <begin position="5"/>
        <end position="236"/>
    </location>
</feature>
<dbReference type="AlphaFoldDB" id="I0YY46"/>
<dbReference type="InterPro" id="IPR006968">
    <property type="entry name" value="RUS_fam"/>
</dbReference>
<dbReference type="PANTHER" id="PTHR12770">
    <property type="entry name" value="RUS1 FAMILY PROTEIN C16ORF58"/>
    <property type="match status" value="1"/>
</dbReference>
<evidence type="ECO:0000256" key="1">
    <source>
        <dbReference type="ARBA" id="ARBA00007558"/>
    </source>
</evidence>
<dbReference type="RefSeq" id="XP_005647859.1">
    <property type="nucleotide sequence ID" value="XM_005647802.1"/>
</dbReference>
<name>I0YY46_COCSC</name>
<reference evidence="3 4" key="1">
    <citation type="journal article" date="2012" name="Genome Biol.">
        <title>The genome of the polar eukaryotic microalga coccomyxa subellipsoidea reveals traits of cold adaptation.</title>
        <authorList>
            <person name="Blanc G."/>
            <person name="Agarkova I."/>
            <person name="Grimwood J."/>
            <person name="Kuo A."/>
            <person name="Brueggeman A."/>
            <person name="Dunigan D."/>
            <person name="Gurnon J."/>
            <person name="Ladunga I."/>
            <person name="Lindquist E."/>
            <person name="Lucas S."/>
            <person name="Pangilinan J."/>
            <person name="Proschold T."/>
            <person name="Salamov A."/>
            <person name="Schmutz J."/>
            <person name="Weeks D."/>
            <person name="Yamada T."/>
            <person name="Claverie J.M."/>
            <person name="Grigoriev I."/>
            <person name="Van Etten J."/>
            <person name="Lomsadze A."/>
            <person name="Borodovsky M."/>
        </authorList>
    </citation>
    <scope>NUCLEOTIDE SEQUENCE [LARGE SCALE GENOMIC DNA]</scope>
    <source>
        <strain evidence="3 4">C-169</strain>
    </source>
</reference>
<dbReference type="KEGG" id="csl:COCSUDRAFT_15701"/>
<proteinExistence type="inferred from homology"/>
<sequence>MSYFCTGFFLPRGYPETVTPDYLRFQLWAIPAHITGWMSTSLATSSLLKAVGVGNSAVGATAAAAAIKWITKDGIGAAGRVLVGGRLGNVFDEDPKRWRMVAEAFLTVGLALEIATAFSPANFIVLAGAGNLSRAVGRGMTNPCFRIIQTHFAAASNVGDVAAKEEVWEVSAQLLGLAGSVGLLKAIEATGKPENVLGVWAAVQVLHSLLRYKSLAVLQFPSVNQKRACLLAAAHVAGNPLPGQLAKVIWHLHTTRRAVPESKEA</sequence>
<comment type="caution">
    <text evidence="3">The sequence shown here is derived from an EMBL/GenBank/DDBJ whole genome shotgun (WGS) entry which is preliminary data.</text>
</comment>
<dbReference type="OrthoDB" id="364779at2759"/>
<protein>
    <recommendedName>
        <fullName evidence="2">Protein root UVB sensitive/RUS domain-containing protein</fullName>
    </recommendedName>
</protein>
<evidence type="ECO:0000313" key="3">
    <source>
        <dbReference type="EMBL" id="EIE23315.1"/>
    </source>
</evidence>
<keyword evidence="4" id="KW-1185">Reference proteome</keyword>
<dbReference type="Proteomes" id="UP000007264">
    <property type="component" value="Unassembled WGS sequence"/>
</dbReference>
<comment type="similarity">
    <text evidence="1">Belongs to the RUS1 family.</text>
</comment>
<gene>
    <name evidence="3" type="ORF">COCSUDRAFT_15701</name>
</gene>
<evidence type="ECO:0000313" key="4">
    <source>
        <dbReference type="Proteomes" id="UP000007264"/>
    </source>
</evidence>
<dbReference type="GeneID" id="17041303"/>
<evidence type="ECO:0000259" key="2">
    <source>
        <dbReference type="Pfam" id="PF04884"/>
    </source>
</evidence>
<accession>I0YY46</accession>
<dbReference type="PANTHER" id="PTHR12770:SF27">
    <property type="entry name" value="PROTEIN ROOT UVB SENSITIVE 5"/>
    <property type="match status" value="1"/>
</dbReference>